<dbReference type="InterPro" id="IPR050243">
    <property type="entry name" value="PHP_phosphatase"/>
</dbReference>
<dbReference type="Proteomes" id="UP000473648">
    <property type="component" value="Unassembled WGS sequence"/>
</dbReference>
<dbReference type="EMBL" id="VOGB01000005">
    <property type="protein sequence ID" value="MQM73150.1"/>
    <property type="molecule type" value="Genomic_DNA"/>
</dbReference>
<dbReference type="GO" id="GO:0005829">
    <property type="term" value="C:cytosol"/>
    <property type="evidence" value="ECO:0007669"/>
    <property type="project" value="TreeGrafter"/>
</dbReference>
<proteinExistence type="predicted"/>
<dbReference type="InterPro" id="IPR003141">
    <property type="entry name" value="Pol/His_phosphatase_N"/>
</dbReference>
<keyword evidence="3" id="KW-1185">Reference proteome</keyword>
<dbReference type="InterPro" id="IPR004013">
    <property type="entry name" value="PHP_dom"/>
</dbReference>
<name>A0A6L5GTM7_9FIRM</name>
<comment type="caution">
    <text evidence="2">The sequence shown here is derived from an EMBL/GenBank/DDBJ whole genome shotgun (WGS) entry which is preliminary data.</text>
</comment>
<dbReference type="PANTHER" id="PTHR36928:SF1">
    <property type="entry name" value="PHOSPHATASE YCDX-RELATED"/>
    <property type="match status" value="1"/>
</dbReference>
<dbReference type="SUPFAM" id="SSF89550">
    <property type="entry name" value="PHP domain-like"/>
    <property type="match status" value="1"/>
</dbReference>
<organism evidence="2 3">
    <name type="scientific">Candidatus Pseudoramibacter fermentans</name>
    <dbReference type="NCBI Taxonomy" id="2594427"/>
    <lineage>
        <taxon>Bacteria</taxon>
        <taxon>Bacillati</taxon>
        <taxon>Bacillota</taxon>
        <taxon>Clostridia</taxon>
        <taxon>Eubacteriales</taxon>
        <taxon>Eubacteriaceae</taxon>
        <taxon>Pseudoramibacter</taxon>
    </lineage>
</organism>
<gene>
    <name evidence="2" type="ORF">FRC53_07050</name>
</gene>
<evidence type="ECO:0000313" key="3">
    <source>
        <dbReference type="Proteomes" id="UP000473648"/>
    </source>
</evidence>
<feature type="domain" description="Polymerase/histidinol phosphatase N-terminal" evidence="1">
    <location>
        <begin position="16"/>
        <end position="94"/>
    </location>
</feature>
<dbReference type="InterPro" id="IPR016195">
    <property type="entry name" value="Pol/histidinol_Pase-like"/>
</dbReference>
<dbReference type="Gene3D" id="3.20.20.140">
    <property type="entry name" value="Metal-dependent hydrolases"/>
    <property type="match status" value="1"/>
</dbReference>
<reference evidence="2" key="1">
    <citation type="journal article" date="2020" name="Appl. Environ. Microbiol.">
        <title>Medium-Chain Fatty Acid Synthesis by 'Candidatus Weimeria bifida' gen. nov., sp. nov., and 'Candidatus Pseudoramibacter fermentans' sp. nov.</title>
        <authorList>
            <person name="Scarborough M.J."/>
            <person name="Myers K.S."/>
            <person name="Donohue T.J."/>
            <person name="Noguera D.R."/>
        </authorList>
    </citation>
    <scope>NUCLEOTIDE SEQUENCE</scope>
    <source>
        <strain evidence="2">EUB1.1</strain>
    </source>
</reference>
<dbReference type="Pfam" id="PF02811">
    <property type="entry name" value="PHP"/>
    <property type="match status" value="1"/>
</dbReference>
<dbReference type="AlphaFoldDB" id="A0A6L5GTM7"/>
<evidence type="ECO:0000259" key="1">
    <source>
        <dbReference type="SMART" id="SM00481"/>
    </source>
</evidence>
<accession>A0A6L5GTM7</accession>
<dbReference type="PANTHER" id="PTHR36928">
    <property type="entry name" value="PHOSPHATASE YCDX-RELATED"/>
    <property type="match status" value="1"/>
</dbReference>
<dbReference type="GO" id="GO:0008270">
    <property type="term" value="F:zinc ion binding"/>
    <property type="evidence" value="ECO:0007669"/>
    <property type="project" value="TreeGrafter"/>
</dbReference>
<protein>
    <submittedName>
        <fullName evidence="2">PHP domain-containing protein</fullName>
    </submittedName>
</protein>
<sequence length="253" mass="29051">MRSSRSEKTPVTKIKADLHTHTTFSHGKNSIEEMVNRARQLGLEAIVISDHGRSHPLYGVKPENFRVMREEIDRLNQKYSDIQIYLSVESNITGKDGTIDIGEEEKQYCDWIYAGYHWVYIPHRFSDFFTFKLRNYLTKVLPFLKEGSRRANTQTYLKMMDRYDLKMITHPGDKCPIDVEAVAKKAAEKHVILEINPRHHHLNAEELKRAAQYGGTFAINSDAHSIDRVADVAQGIAWAEASGIPREQIINLA</sequence>
<dbReference type="SMART" id="SM00481">
    <property type="entry name" value="POLIIIAc"/>
    <property type="match status" value="1"/>
</dbReference>
<evidence type="ECO:0000313" key="2">
    <source>
        <dbReference type="EMBL" id="MQM73150.1"/>
    </source>
</evidence>
<dbReference type="GO" id="GO:0042578">
    <property type="term" value="F:phosphoric ester hydrolase activity"/>
    <property type="evidence" value="ECO:0007669"/>
    <property type="project" value="TreeGrafter"/>
</dbReference>